<evidence type="ECO:0000313" key="3">
    <source>
        <dbReference type="EMBL" id="SHN80702.1"/>
    </source>
</evidence>
<keyword evidence="4" id="KW-1185">Reference proteome</keyword>
<dbReference type="PANTHER" id="PTHR43540:SF6">
    <property type="entry name" value="ISOCHORISMATASE-LIKE DOMAIN-CONTAINING PROTEIN"/>
    <property type="match status" value="1"/>
</dbReference>
<reference evidence="4" key="1">
    <citation type="submission" date="2016-11" db="EMBL/GenBank/DDBJ databases">
        <authorList>
            <person name="Varghese N."/>
            <person name="Submissions S."/>
        </authorList>
    </citation>
    <scope>NUCLEOTIDE SEQUENCE [LARGE SCALE GENOMIC DNA]</scope>
    <source>
        <strain evidence="4">GAS401</strain>
    </source>
</reference>
<evidence type="ECO:0000256" key="1">
    <source>
        <dbReference type="ARBA" id="ARBA00022801"/>
    </source>
</evidence>
<dbReference type="CDD" id="cd00431">
    <property type="entry name" value="cysteine_hydrolases"/>
    <property type="match status" value="1"/>
</dbReference>
<evidence type="ECO:0000313" key="4">
    <source>
        <dbReference type="Proteomes" id="UP000184096"/>
    </source>
</evidence>
<feature type="domain" description="Isochorismatase-like" evidence="2">
    <location>
        <begin position="17"/>
        <end position="191"/>
    </location>
</feature>
<organism evidence="3 4">
    <name type="scientific">Bradyrhizobium erythrophlei</name>
    <dbReference type="NCBI Taxonomy" id="1437360"/>
    <lineage>
        <taxon>Bacteria</taxon>
        <taxon>Pseudomonadati</taxon>
        <taxon>Pseudomonadota</taxon>
        <taxon>Alphaproteobacteria</taxon>
        <taxon>Hyphomicrobiales</taxon>
        <taxon>Nitrobacteraceae</taxon>
        <taxon>Bradyrhizobium</taxon>
    </lineage>
</organism>
<dbReference type="Gene3D" id="3.40.50.850">
    <property type="entry name" value="Isochorismatase-like"/>
    <property type="match status" value="1"/>
</dbReference>
<dbReference type="GO" id="GO:0016787">
    <property type="term" value="F:hydrolase activity"/>
    <property type="evidence" value="ECO:0007669"/>
    <property type="project" value="UniProtKB-KW"/>
</dbReference>
<dbReference type="EMBL" id="LT670849">
    <property type="protein sequence ID" value="SHN80702.1"/>
    <property type="molecule type" value="Genomic_DNA"/>
</dbReference>
<keyword evidence="1" id="KW-0378">Hydrolase</keyword>
<dbReference type="PANTHER" id="PTHR43540">
    <property type="entry name" value="PEROXYUREIDOACRYLATE/UREIDOACRYLATE AMIDOHYDROLASE-RELATED"/>
    <property type="match status" value="1"/>
</dbReference>
<evidence type="ECO:0000259" key="2">
    <source>
        <dbReference type="Pfam" id="PF00857"/>
    </source>
</evidence>
<dbReference type="OrthoDB" id="9811489at2"/>
<dbReference type="Proteomes" id="UP000184096">
    <property type="component" value="Chromosome I"/>
</dbReference>
<accession>A0A1M7UCC9</accession>
<proteinExistence type="predicted"/>
<dbReference type="InterPro" id="IPR050272">
    <property type="entry name" value="Isochorismatase-like_hydrls"/>
</dbReference>
<dbReference type="AlphaFoldDB" id="A0A1M7UCC9"/>
<sequence>MSKRDSLRYGPPGENAVHVCVDMQRMFAEATEWKMPWLERVLPNIVAITSAHGERTIFTRFIPARKPGQGVGMWRHYYERWASMTINRIGPDMIGLVPDLMKFVPPAKMFDKHVYSPWTGSALHMQLRDAGVDTLVITGGETDVCVLATMLGAIDWGFRVILVTDALCSSADETHDAMMNIYLNRFGEQVETVTTGTLLESWPGSARARKAS</sequence>
<name>A0A1M7UCC9_9BRAD</name>
<protein>
    <submittedName>
        <fullName evidence="3">Nicotinamidase-related amidase</fullName>
    </submittedName>
</protein>
<dbReference type="InterPro" id="IPR000868">
    <property type="entry name" value="Isochorismatase-like_dom"/>
</dbReference>
<dbReference type="InterPro" id="IPR036380">
    <property type="entry name" value="Isochorismatase-like_sf"/>
</dbReference>
<dbReference type="Pfam" id="PF00857">
    <property type="entry name" value="Isochorismatase"/>
    <property type="match status" value="1"/>
</dbReference>
<dbReference type="SUPFAM" id="SSF52499">
    <property type="entry name" value="Isochorismatase-like hydrolases"/>
    <property type="match status" value="1"/>
</dbReference>
<dbReference type="RefSeq" id="WP_072821095.1">
    <property type="nucleotide sequence ID" value="NZ_LT670849.1"/>
</dbReference>
<gene>
    <name evidence="3" type="ORF">SAMN05444170_4477</name>
</gene>